<feature type="compositionally biased region" description="Basic and acidic residues" evidence="1">
    <location>
        <begin position="20"/>
        <end position="30"/>
    </location>
</feature>
<reference evidence="2 3" key="1">
    <citation type="journal article" date="2014" name="Nat. Genet.">
        <title>Genome and transcriptome of the porcine whipworm Trichuris suis.</title>
        <authorList>
            <person name="Jex A.R."/>
            <person name="Nejsum P."/>
            <person name="Schwarz E.M."/>
            <person name="Hu L."/>
            <person name="Young N.D."/>
            <person name="Hall R.S."/>
            <person name="Korhonen P.K."/>
            <person name="Liao S."/>
            <person name="Thamsborg S."/>
            <person name="Xia J."/>
            <person name="Xu P."/>
            <person name="Wang S."/>
            <person name="Scheerlinck J.P."/>
            <person name="Hofmann A."/>
            <person name="Sternberg P.W."/>
            <person name="Wang J."/>
            <person name="Gasser R.B."/>
        </authorList>
    </citation>
    <scope>NUCLEOTIDE SEQUENCE [LARGE SCALE GENOMIC DNA]</scope>
    <source>
        <strain evidence="2">DCEP-RM93M</strain>
    </source>
</reference>
<sequence length="103" mass="12073">MAVLFSFSIGTIDLRSEPRRRMLRTSEQKRRQSRNGNAHVDCSLSRLSIRHIKRREDLNFVRSFRINVLVQVLLVTVSQTPIFVNGHFQKLKETDNTKPYDDS</sequence>
<gene>
    <name evidence="2" type="ORF">M513_10702</name>
</gene>
<dbReference type="AlphaFoldDB" id="A0A085LTV6"/>
<name>A0A085LTV6_9BILA</name>
<protein>
    <submittedName>
        <fullName evidence="2">Uncharacterized protein</fullName>
    </submittedName>
</protein>
<feature type="non-terminal residue" evidence="2">
    <location>
        <position position="103"/>
    </location>
</feature>
<dbReference type="EMBL" id="KL363294">
    <property type="protein sequence ID" value="KFD48402.1"/>
    <property type="molecule type" value="Genomic_DNA"/>
</dbReference>
<evidence type="ECO:0000256" key="1">
    <source>
        <dbReference type="SAM" id="MobiDB-lite"/>
    </source>
</evidence>
<feature type="region of interest" description="Disordered" evidence="1">
    <location>
        <begin position="20"/>
        <end position="39"/>
    </location>
</feature>
<organism evidence="2 3">
    <name type="scientific">Trichuris suis</name>
    <name type="common">pig whipworm</name>
    <dbReference type="NCBI Taxonomy" id="68888"/>
    <lineage>
        <taxon>Eukaryota</taxon>
        <taxon>Metazoa</taxon>
        <taxon>Ecdysozoa</taxon>
        <taxon>Nematoda</taxon>
        <taxon>Enoplea</taxon>
        <taxon>Dorylaimia</taxon>
        <taxon>Trichinellida</taxon>
        <taxon>Trichuridae</taxon>
        <taxon>Trichuris</taxon>
    </lineage>
</organism>
<keyword evidence="3" id="KW-1185">Reference proteome</keyword>
<evidence type="ECO:0000313" key="2">
    <source>
        <dbReference type="EMBL" id="KFD48402.1"/>
    </source>
</evidence>
<accession>A0A085LTV6</accession>
<proteinExistence type="predicted"/>
<evidence type="ECO:0000313" key="3">
    <source>
        <dbReference type="Proteomes" id="UP000030764"/>
    </source>
</evidence>
<dbReference type="Proteomes" id="UP000030764">
    <property type="component" value="Unassembled WGS sequence"/>
</dbReference>